<keyword evidence="7 9" id="KW-0472">Membrane</keyword>
<evidence type="ECO:0000256" key="4">
    <source>
        <dbReference type="ARBA" id="ARBA00022475"/>
    </source>
</evidence>
<feature type="compositionally biased region" description="Basic and acidic residues" evidence="8">
    <location>
        <begin position="30"/>
        <end position="44"/>
    </location>
</feature>
<protein>
    <submittedName>
        <fullName evidence="10">Magnesium transporter</fullName>
    </submittedName>
</protein>
<evidence type="ECO:0000256" key="9">
    <source>
        <dbReference type="SAM" id="Phobius"/>
    </source>
</evidence>
<keyword evidence="11" id="KW-1185">Reference proteome</keyword>
<dbReference type="EMBL" id="JAAAMV010000003">
    <property type="protein sequence ID" value="NBD23952.1"/>
    <property type="molecule type" value="Genomic_DNA"/>
</dbReference>
<name>A0ABW9XNJ1_9BACL</name>
<dbReference type="SUPFAM" id="SSF143865">
    <property type="entry name" value="CorA soluble domain-like"/>
    <property type="match status" value="1"/>
</dbReference>
<dbReference type="RefSeq" id="WP_161742719.1">
    <property type="nucleotide sequence ID" value="NZ_JAAAMV010000003.1"/>
</dbReference>
<evidence type="ECO:0000256" key="3">
    <source>
        <dbReference type="ARBA" id="ARBA00022448"/>
    </source>
</evidence>
<feature type="transmembrane region" description="Helical" evidence="9">
    <location>
        <begin position="270"/>
        <end position="289"/>
    </location>
</feature>
<evidence type="ECO:0000256" key="8">
    <source>
        <dbReference type="SAM" id="MobiDB-lite"/>
    </source>
</evidence>
<dbReference type="InterPro" id="IPR045861">
    <property type="entry name" value="CorA_cytoplasmic_dom"/>
</dbReference>
<keyword evidence="4" id="KW-1003">Cell membrane</keyword>
<dbReference type="Proteomes" id="UP000665561">
    <property type="component" value="Unassembled WGS sequence"/>
</dbReference>
<sequence length="398" mass="45376">MMHRLLQFPSQWEWHMLHAKRPDVSGLTRSRKDARNAAAARHESAGGQAGAELDIKQAHPDIAAWLQEVEGCEHNQISVSELPGGQSILQGTLMFQVSDDENDIQPLHFRVTRDKLVTYQSDMRFSLRLQLDPWHDKLQRCQTAPEALFVMLGSILETFHTGLDRFETRLGDLERKMSRHNKTGLMNVIFERRYELLHWSHLFIPIKEIQGAAKEAFMDELSNLEEFKRMELRLDRVQNLLSHYAMEIDTLLMMDDAISNFRGNDIMKTLTIFTALFMPATVIGAVWGMNFEQIPWAGERWGFITVSSLIVVITLLIYWWLWHKGWTGDLLNGRSDGDIVSASRTDGSEADRTDSGERDAMLPPRNRSGRIQTTVSVAPKPAAPEDDSPAPLPSRSSR</sequence>
<keyword evidence="3" id="KW-0813">Transport</keyword>
<dbReference type="CDD" id="cd12821">
    <property type="entry name" value="EcCorA_ZntB-like"/>
    <property type="match status" value="1"/>
</dbReference>
<evidence type="ECO:0000313" key="10">
    <source>
        <dbReference type="EMBL" id="NBD23952.1"/>
    </source>
</evidence>
<evidence type="ECO:0000256" key="6">
    <source>
        <dbReference type="ARBA" id="ARBA00022989"/>
    </source>
</evidence>
<evidence type="ECO:0000256" key="7">
    <source>
        <dbReference type="ARBA" id="ARBA00023136"/>
    </source>
</evidence>
<evidence type="ECO:0000313" key="11">
    <source>
        <dbReference type="Proteomes" id="UP000665561"/>
    </source>
</evidence>
<keyword evidence="6 9" id="KW-1133">Transmembrane helix</keyword>
<feature type="transmembrane region" description="Helical" evidence="9">
    <location>
        <begin position="301"/>
        <end position="321"/>
    </location>
</feature>
<evidence type="ECO:0000256" key="2">
    <source>
        <dbReference type="ARBA" id="ARBA00009765"/>
    </source>
</evidence>
<keyword evidence="5 9" id="KW-0812">Transmembrane</keyword>
<dbReference type="SUPFAM" id="SSF144083">
    <property type="entry name" value="Magnesium transport protein CorA, transmembrane region"/>
    <property type="match status" value="1"/>
</dbReference>
<evidence type="ECO:0000256" key="5">
    <source>
        <dbReference type="ARBA" id="ARBA00022692"/>
    </source>
</evidence>
<dbReference type="Pfam" id="PF01544">
    <property type="entry name" value="CorA"/>
    <property type="match status" value="1"/>
</dbReference>
<feature type="region of interest" description="Disordered" evidence="8">
    <location>
        <begin position="342"/>
        <end position="398"/>
    </location>
</feature>
<accession>A0ABW9XNJ1</accession>
<feature type="region of interest" description="Disordered" evidence="8">
    <location>
        <begin position="23"/>
        <end position="51"/>
    </location>
</feature>
<dbReference type="InterPro" id="IPR002523">
    <property type="entry name" value="MgTranspt_CorA/ZnTranspt_ZntB"/>
</dbReference>
<comment type="caution">
    <text evidence="10">The sequence shown here is derived from an EMBL/GenBank/DDBJ whole genome shotgun (WGS) entry which is preliminary data.</text>
</comment>
<reference evidence="10 11" key="1">
    <citation type="submission" date="2020-01" db="EMBL/GenBank/DDBJ databases">
        <title>Paenibacillus soybeanensis sp. nov. isolated from the nodules of soybean (Glycine max(L.) Merr).</title>
        <authorList>
            <person name="Wang H."/>
        </authorList>
    </citation>
    <scope>NUCLEOTIDE SEQUENCE [LARGE SCALE GENOMIC DNA]</scope>
    <source>
        <strain evidence="10 11">T1</strain>
    </source>
</reference>
<feature type="compositionally biased region" description="Basic and acidic residues" evidence="8">
    <location>
        <begin position="346"/>
        <end position="360"/>
    </location>
</feature>
<comment type="similarity">
    <text evidence="2">Belongs to the CorA metal ion transporter (MIT) (TC 1.A.35) family.</text>
</comment>
<dbReference type="InterPro" id="IPR045863">
    <property type="entry name" value="CorA_TM1_TM2"/>
</dbReference>
<evidence type="ECO:0000256" key="1">
    <source>
        <dbReference type="ARBA" id="ARBA00004651"/>
    </source>
</evidence>
<dbReference type="PANTHER" id="PTHR46494">
    <property type="entry name" value="CORA FAMILY METAL ION TRANSPORTER (EUROFUNG)"/>
    <property type="match status" value="1"/>
</dbReference>
<dbReference type="Gene3D" id="1.20.58.340">
    <property type="entry name" value="Magnesium transport protein CorA, transmembrane region"/>
    <property type="match status" value="1"/>
</dbReference>
<proteinExistence type="inferred from homology"/>
<gene>
    <name evidence="10" type="ORF">GT019_08720</name>
</gene>
<dbReference type="PANTHER" id="PTHR46494:SF2">
    <property type="entry name" value="MAGNESIUM TRANSPORT PROTEIN CORA"/>
    <property type="match status" value="1"/>
</dbReference>
<organism evidence="10 11">
    <name type="scientific">Paenibacillus glycinis</name>
    <dbReference type="NCBI Taxonomy" id="2697035"/>
    <lineage>
        <taxon>Bacteria</taxon>
        <taxon>Bacillati</taxon>
        <taxon>Bacillota</taxon>
        <taxon>Bacilli</taxon>
        <taxon>Bacillales</taxon>
        <taxon>Paenibacillaceae</taxon>
        <taxon>Paenibacillus</taxon>
    </lineage>
</organism>
<comment type="subcellular location">
    <subcellularLocation>
        <location evidence="1">Cell membrane</location>
        <topology evidence="1">Multi-pass membrane protein</topology>
    </subcellularLocation>
</comment>